<reference evidence="2 3" key="1">
    <citation type="submission" date="2016-10" db="EMBL/GenBank/DDBJ databases">
        <authorList>
            <person name="de Groot N.N."/>
        </authorList>
    </citation>
    <scope>NUCLEOTIDE SEQUENCE [LARGE SCALE GENOMIC DNA]</scope>
    <source>
        <strain evidence="2 3">DSM 25186</strain>
    </source>
</reference>
<evidence type="ECO:0000313" key="2">
    <source>
        <dbReference type="EMBL" id="SDK98111.1"/>
    </source>
</evidence>
<dbReference type="InterPro" id="IPR038765">
    <property type="entry name" value="Papain-like_cys_pep_sf"/>
</dbReference>
<dbReference type="SUPFAM" id="SSF54001">
    <property type="entry name" value="Cysteine proteinases"/>
    <property type="match status" value="1"/>
</dbReference>
<name>A0A1G9GC32_9BACT</name>
<dbReference type="EMBL" id="FNFO01000004">
    <property type="protein sequence ID" value="SDK98111.1"/>
    <property type="molecule type" value="Genomic_DNA"/>
</dbReference>
<gene>
    <name evidence="2" type="ORF">SAMN05421823_10456</name>
</gene>
<dbReference type="Proteomes" id="UP000198510">
    <property type="component" value="Unassembled WGS sequence"/>
</dbReference>
<organism evidence="2 3">
    <name type="scientific">Catalinimonas alkaloidigena</name>
    <dbReference type="NCBI Taxonomy" id="1075417"/>
    <lineage>
        <taxon>Bacteria</taxon>
        <taxon>Pseudomonadati</taxon>
        <taxon>Bacteroidota</taxon>
        <taxon>Cytophagia</taxon>
        <taxon>Cytophagales</taxon>
        <taxon>Catalimonadaceae</taxon>
        <taxon>Catalinimonas</taxon>
    </lineage>
</organism>
<dbReference type="SMART" id="SM00460">
    <property type="entry name" value="TGc"/>
    <property type="match status" value="1"/>
</dbReference>
<feature type="domain" description="Transglutaminase-like" evidence="1">
    <location>
        <begin position="177"/>
        <end position="247"/>
    </location>
</feature>
<dbReference type="InterPro" id="IPR002931">
    <property type="entry name" value="Transglutaminase-like"/>
</dbReference>
<dbReference type="Pfam" id="PF01841">
    <property type="entry name" value="Transglut_core"/>
    <property type="match status" value="1"/>
</dbReference>
<dbReference type="GO" id="GO:0008233">
    <property type="term" value="F:peptidase activity"/>
    <property type="evidence" value="ECO:0007669"/>
    <property type="project" value="UniProtKB-KW"/>
</dbReference>
<keyword evidence="3" id="KW-1185">Reference proteome</keyword>
<keyword evidence="2" id="KW-0378">Hydrolase</keyword>
<keyword evidence="2" id="KW-0645">Protease</keyword>
<evidence type="ECO:0000259" key="1">
    <source>
        <dbReference type="SMART" id="SM00460"/>
    </source>
</evidence>
<proteinExistence type="predicted"/>
<dbReference type="Pfam" id="PF08379">
    <property type="entry name" value="Bact_transglu_N"/>
    <property type="match status" value="1"/>
</dbReference>
<dbReference type="OrthoDB" id="9804872at2"/>
<dbReference type="Gene3D" id="3.10.620.30">
    <property type="match status" value="1"/>
</dbReference>
<sequence length="306" mass="35003">MKYELTHKTIYRYHAKTSTCQSRAWLIPKVLETQQPEEIEIEITPTPRELIYADDFFGNKTFYFALNTPHHEMTVTVRSLIDKQPADTEAQLFDDAYSWEEARERIYQHESYGLDLCPFILPSPFVRWNADMAAYAAQVFRKDRSLFDATRALVARIFKDFKFVSGATTLHTPVETVFKERKGVCQDFSHLAIACLRSLGLPARYVSGYLETLPPPGKKKLQGADASHAWISVYMPDRGWVDFDPTNNLIPNERHLVLAWGRDYGDVTPIKGIFQSSGKQTLKVEVDVIPLKESAHFDAHGRAEPT</sequence>
<dbReference type="AlphaFoldDB" id="A0A1G9GC32"/>
<dbReference type="InterPro" id="IPR013589">
    <property type="entry name" value="Bac_transglu_N"/>
</dbReference>
<protein>
    <submittedName>
        <fullName evidence="2">Transglutaminase-like enzyme, putative cysteine protease</fullName>
    </submittedName>
</protein>
<dbReference type="PANTHER" id="PTHR33490">
    <property type="entry name" value="BLR5614 PROTEIN-RELATED"/>
    <property type="match status" value="1"/>
</dbReference>
<accession>A0A1G9GC32</accession>
<dbReference type="STRING" id="1075417.SAMN05421823_10456"/>
<dbReference type="GO" id="GO:0006508">
    <property type="term" value="P:proteolysis"/>
    <property type="evidence" value="ECO:0007669"/>
    <property type="project" value="UniProtKB-KW"/>
</dbReference>
<evidence type="ECO:0000313" key="3">
    <source>
        <dbReference type="Proteomes" id="UP000198510"/>
    </source>
</evidence>
<dbReference type="PANTHER" id="PTHR33490:SF7">
    <property type="entry name" value="BLR2979 PROTEIN"/>
    <property type="match status" value="1"/>
</dbReference>
<dbReference type="RefSeq" id="WP_089681831.1">
    <property type="nucleotide sequence ID" value="NZ_FNFO01000004.1"/>
</dbReference>